<protein>
    <submittedName>
        <fullName evidence="7">Uncharacterized protein</fullName>
    </submittedName>
</protein>
<dbReference type="Proteomes" id="UP000322225">
    <property type="component" value="Chromosome 7"/>
</dbReference>
<evidence type="ECO:0000256" key="2">
    <source>
        <dbReference type="ARBA" id="ARBA00022692"/>
    </source>
</evidence>
<dbReference type="GO" id="GO:0035269">
    <property type="term" value="P:protein O-linked glycosylation via mannose"/>
    <property type="evidence" value="ECO:0007669"/>
    <property type="project" value="TreeGrafter"/>
</dbReference>
<reference evidence="7" key="2">
    <citation type="submission" date="2024-01" db="EMBL/GenBank/DDBJ databases">
        <title>Comparative genomics of Cryptococcus and Kwoniella reveals pathogenesis evolution and contrasting modes of karyotype evolution via chromosome fusion or intercentromeric recombination.</title>
        <authorList>
            <person name="Coelho M.A."/>
            <person name="David-Palma M."/>
            <person name="Shea T."/>
            <person name="Bowers K."/>
            <person name="McGinley-Smith S."/>
            <person name="Mohammad A.W."/>
            <person name="Gnirke A."/>
            <person name="Yurkov A.M."/>
            <person name="Nowrousian M."/>
            <person name="Sun S."/>
            <person name="Cuomo C.A."/>
            <person name="Heitman J."/>
        </authorList>
    </citation>
    <scope>NUCLEOTIDE SEQUENCE</scope>
    <source>
        <strain evidence="7">CBS 12478</strain>
    </source>
</reference>
<evidence type="ECO:0000313" key="7">
    <source>
        <dbReference type="EMBL" id="WWD19431.1"/>
    </source>
</evidence>
<dbReference type="RefSeq" id="XP_031858987.2">
    <property type="nucleotide sequence ID" value="XM_032006784.2"/>
</dbReference>
<comment type="subcellular location">
    <subcellularLocation>
        <location evidence="1">Membrane</location>
        <topology evidence="1">Single-pass type II membrane protein</topology>
    </subcellularLocation>
</comment>
<evidence type="ECO:0000256" key="5">
    <source>
        <dbReference type="ARBA" id="ARBA00023136"/>
    </source>
</evidence>
<dbReference type="InterPro" id="IPR051292">
    <property type="entry name" value="Xyl/GlcA_transferase"/>
</dbReference>
<evidence type="ECO:0000256" key="4">
    <source>
        <dbReference type="ARBA" id="ARBA00022989"/>
    </source>
</evidence>
<evidence type="ECO:0000313" key="8">
    <source>
        <dbReference type="Proteomes" id="UP000322225"/>
    </source>
</evidence>
<dbReference type="Pfam" id="PF13896">
    <property type="entry name" value="Glyco_transf_49"/>
    <property type="match status" value="2"/>
</dbReference>
<accession>A0AAJ8LLK5</accession>
<name>A0AAJ8LLK5_9TREE</name>
<dbReference type="AlphaFoldDB" id="A0AAJ8LLK5"/>
<keyword evidence="2" id="KW-0812">Transmembrane</keyword>
<dbReference type="KEGG" id="ksn:43590947"/>
<keyword evidence="3" id="KW-0735">Signal-anchor</keyword>
<evidence type="ECO:0000256" key="1">
    <source>
        <dbReference type="ARBA" id="ARBA00004606"/>
    </source>
</evidence>
<sequence>MKRRTRDWVATLVIAAFLFAFFTTRSRQTTINANTTQYYDTRAHEYIVNGEKRINTTSLFEQQDASLDSRLMRKAFPKTVYDVKILPFFQRKRKTYHAETITLITWVTTDRFHKLPKLVQGFRGPMSIVVYIPSDEQTASTHLQELEQVIAANPSISDHVDIHLVTATRLSLHNRWRNVARAFATTEWVLLWDADFEPCTDYQEAFERFRRMSGSKREWANRLEAGNAALVIPSFEWVDPKHDHGLCPRGKEELAKHYEAMTIDAFESENPRLSHATNYARFLQRSTDEPYEVEIDDFEFVYEVYAIFRQNIDVWADERFAGFGPDRSAFTASMWLSGMDFVADGLALQGKLHREAGNRVREICKDPTMPLLERDMMRLSMASVVVQDSRNRI</sequence>
<evidence type="ECO:0000256" key="3">
    <source>
        <dbReference type="ARBA" id="ARBA00022968"/>
    </source>
</evidence>
<gene>
    <name evidence="7" type="ORF">CI109_103891</name>
</gene>
<dbReference type="GO" id="GO:0042285">
    <property type="term" value="F:xylosyltransferase activity"/>
    <property type="evidence" value="ECO:0007669"/>
    <property type="project" value="TreeGrafter"/>
</dbReference>
<evidence type="ECO:0000256" key="6">
    <source>
        <dbReference type="ARBA" id="ARBA00023180"/>
    </source>
</evidence>
<dbReference type="PANTHER" id="PTHR12270:SF25">
    <property type="entry name" value="GLYCOSYLTRANSFERASE-LIKE PROTEIN LARGE"/>
    <property type="match status" value="1"/>
</dbReference>
<proteinExistence type="predicted"/>
<keyword evidence="5" id="KW-0472">Membrane</keyword>
<dbReference type="GO" id="GO:0016020">
    <property type="term" value="C:membrane"/>
    <property type="evidence" value="ECO:0007669"/>
    <property type="project" value="UniProtKB-SubCell"/>
</dbReference>
<keyword evidence="4" id="KW-1133">Transmembrane helix</keyword>
<reference evidence="7" key="1">
    <citation type="submission" date="2017-08" db="EMBL/GenBank/DDBJ databases">
        <authorList>
            <person name="Cuomo C."/>
            <person name="Billmyre B."/>
            <person name="Heitman J."/>
        </authorList>
    </citation>
    <scope>NUCLEOTIDE SEQUENCE</scope>
    <source>
        <strain evidence="7">CBS 12478</strain>
    </source>
</reference>
<dbReference type="PANTHER" id="PTHR12270">
    <property type="entry name" value="GLYCOSYLTRANSFERASE-RELATED"/>
    <property type="match status" value="1"/>
</dbReference>
<keyword evidence="8" id="KW-1185">Reference proteome</keyword>
<organism evidence="7 8">
    <name type="scientific">Kwoniella shandongensis</name>
    <dbReference type="NCBI Taxonomy" id="1734106"/>
    <lineage>
        <taxon>Eukaryota</taxon>
        <taxon>Fungi</taxon>
        <taxon>Dikarya</taxon>
        <taxon>Basidiomycota</taxon>
        <taxon>Agaricomycotina</taxon>
        <taxon>Tremellomycetes</taxon>
        <taxon>Tremellales</taxon>
        <taxon>Cryptococcaceae</taxon>
        <taxon>Kwoniella</taxon>
    </lineage>
</organism>
<dbReference type="EMBL" id="CP144057">
    <property type="protein sequence ID" value="WWD19431.1"/>
    <property type="molecule type" value="Genomic_DNA"/>
</dbReference>
<keyword evidence="6" id="KW-0325">Glycoprotein</keyword>
<dbReference type="GO" id="GO:0015020">
    <property type="term" value="F:glucuronosyltransferase activity"/>
    <property type="evidence" value="ECO:0007669"/>
    <property type="project" value="TreeGrafter"/>
</dbReference>
<dbReference type="GeneID" id="43590947"/>